<feature type="chain" id="PRO_5020607341" evidence="1">
    <location>
        <begin position="20"/>
        <end position="122"/>
    </location>
</feature>
<feature type="signal peptide" evidence="1">
    <location>
        <begin position="1"/>
        <end position="19"/>
    </location>
</feature>
<dbReference type="Proteomes" id="UP000289859">
    <property type="component" value="Unassembled WGS sequence"/>
</dbReference>
<gene>
    <name evidence="2" type="ORF">DSM02_3986</name>
</gene>
<dbReference type="RefSeq" id="WP_128767164.1">
    <property type="nucleotide sequence ID" value="NZ_JBHUOO010000024.1"/>
</dbReference>
<accession>A0A4Q0NP13</accession>
<organism evidence="2 3">
    <name type="scientific">Leeuwenhoekiella polynyae</name>
    <dbReference type="NCBI Taxonomy" id="1550906"/>
    <lineage>
        <taxon>Bacteria</taxon>
        <taxon>Pseudomonadati</taxon>
        <taxon>Bacteroidota</taxon>
        <taxon>Flavobacteriia</taxon>
        <taxon>Flavobacteriales</taxon>
        <taxon>Flavobacteriaceae</taxon>
        <taxon>Leeuwenhoekiella</taxon>
    </lineage>
</organism>
<comment type="caution">
    <text evidence="2">The sequence shown here is derived from an EMBL/GenBank/DDBJ whole genome shotgun (WGS) entry which is preliminary data.</text>
</comment>
<dbReference type="AlphaFoldDB" id="A0A4Q0NP13"/>
<name>A0A4Q0NP13_9FLAO</name>
<evidence type="ECO:0000256" key="1">
    <source>
        <dbReference type="SAM" id="SignalP"/>
    </source>
</evidence>
<keyword evidence="1" id="KW-0732">Signal</keyword>
<dbReference type="OrthoDB" id="1453593at2"/>
<evidence type="ECO:0000313" key="2">
    <source>
        <dbReference type="EMBL" id="RXG11884.1"/>
    </source>
</evidence>
<evidence type="ECO:0000313" key="3">
    <source>
        <dbReference type="Proteomes" id="UP000289859"/>
    </source>
</evidence>
<sequence length="122" mass="13793">MLRTLCISVLIFAGVAAQAQIQYLEQKPAHIEKTADSLTKIYSTKLGMTPKQDLLFKTNVADYLLMREQVAKAYTGNRKLDELYKASLEESGAMSEVLTEYQFELYEKIKPSIQPVAVVEKD</sequence>
<reference evidence="2 3" key="1">
    <citation type="submission" date="2018-07" db="EMBL/GenBank/DDBJ databases">
        <title>Leeuwenhoekiella genomics.</title>
        <authorList>
            <person name="Tahon G."/>
            <person name="Willems A."/>
        </authorList>
    </citation>
    <scope>NUCLEOTIDE SEQUENCE [LARGE SCALE GENOMIC DNA]</scope>
    <source>
        <strain evidence="2 3">LMG 29608</strain>
    </source>
</reference>
<keyword evidence="3" id="KW-1185">Reference proteome</keyword>
<proteinExistence type="predicted"/>
<dbReference type="EMBL" id="QOVK01000033">
    <property type="protein sequence ID" value="RXG11884.1"/>
    <property type="molecule type" value="Genomic_DNA"/>
</dbReference>
<protein>
    <submittedName>
        <fullName evidence="2">Uncharacterized protein</fullName>
    </submittedName>
</protein>